<name>A0A2P7YRM9_9ASCO</name>
<dbReference type="GO" id="GO:0000172">
    <property type="term" value="C:ribonuclease MRP complex"/>
    <property type="evidence" value="ECO:0007669"/>
    <property type="project" value="TreeGrafter"/>
</dbReference>
<dbReference type="Pfam" id="PF08228">
    <property type="entry name" value="RNase_P_pop3"/>
    <property type="match status" value="1"/>
</dbReference>
<evidence type="ECO:0000256" key="1">
    <source>
        <dbReference type="SAM" id="MobiDB-lite"/>
    </source>
</evidence>
<dbReference type="Proteomes" id="UP000241107">
    <property type="component" value="Unassembled WGS sequence"/>
</dbReference>
<dbReference type="GO" id="GO:0000171">
    <property type="term" value="F:ribonuclease MRP activity"/>
    <property type="evidence" value="ECO:0007669"/>
    <property type="project" value="TreeGrafter"/>
</dbReference>
<evidence type="ECO:0000313" key="3">
    <source>
        <dbReference type="Proteomes" id="UP000241107"/>
    </source>
</evidence>
<dbReference type="GO" id="GO:0005655">
    <property type="term" value="C:nucleolar ribonuclease P complex"/>
    <property type="evidence" value="ECO:0007669"/>
    <property type="project" value="TreeGrafter"/>
</dbReference>
<dbReference type="GO" id="GO:0006364">
    <property type="term" value="P:rRNA processing"/>
    <property type="evidence" value="ECO:0007669"/>
    <property type="project" value="InterPro"/>
</dbReference>
<dbReference type="InterPro" id="IPR013241">
    <property type="entry name" value="RNase_P_Pop3"/>
</dbReference>
<dbReference type="RefSeq" id="XP_024713846.1">
    <property type="nucleotide sequence ID" value="XM_024857920.1"/>
</dbReference>
<proteinExistence type="predicted"/>
<dbReference type="GO" id="GO:0005829">
    <property type="term" value="C:cytosol"/>
    <property type="evidence" value="ECO:0007669"/>
    <property type="project" value="TreeGrafter"/>
</dbReference>
<gene>
    <name evidence="2" type="ORF">C7M61_002549</name>
</gene>
<dbReference type="AlphaFoldDB" id="A0A2P7YRM9"/>
<dbReference type="EMBL" id="PYFQ01000005">
    <property type="protein sequence ID" value="PSK38614.1"/>
    <property type="molecule type" value="Genomic_DNA"/>
</dbReference>
<dbReference type="GO" id="GO:0034965">
    <property type="term" value="P:intronic box C/D snoRNA processing"/>
    <property type="evidence" value="ECO:0007669"/>
    <property type="project" value="TreeGrafter"/>
</dbReference>
<dbReference type="PANTHER" id="PTHR28272">
    <property type="entry name" value="RIBONUCLEASES P/MRP PROTEIN SUBUNIT POP3"/>
    <property type="match status" value="1"/>
</dbReference>
<dbReference type="OrthoDB" id="20109at2759"/>
<dbReference type="VEuPathDB" id="FungiDB:C7M61_002549"/>
<accession>A0A2P7YRM9</accession>
<organism evidence="2 3">
    <name type="scientific">Candidozyma pseudohaemuli</name>
    <dbReference type="NCBI Taxonomy" id="418784"/>
    <lineage>
        <taxon>Eukaryota</taxon>
        <taxon>Fungi</taxon>
        <taxon>Dikarya</taxon>
        <taxon>Ascomycota</taxon>
        <taxon>Saccharomycotina</taxon>
        <taxon>Pichiomycetes</taxon>
        <taxon>Metschnikowiaceae</taxon>
        <taxon>Candidozyma</taxon>
    </lineage>
</organism>
<reference evidence="2 3" key="1">
    <citation type="submission" date="2018-03" db="EMBL/GenBank/DDBJ databases">
        <title>Candida pseudohaemulonii genome assembly and annotation.</title>
        <authorList>
            <person name="Munoz J.F."/>
            <person name="Gade L.G."/>
            <person name="Chow N.A."/>
            <person name="Litvintseva A.P."/>
            <person name="Loparev V.N."/>
            <person name="Cuomo C.A."/>
        </authorList>
    </citation>
    <scope>NUCLEOTIDE SEQUENCE [LARGE SCALE GENOMIC DNA]</scope>
    <source>
        <strain evidence="2 3">B12108</strain>
    </source>
</reference>
<dbReference type="STRING" id="418784.A0A2P7YRM9"/>
<dbReference type="GeneID" id="36565938"/>
<feature type="compositionally biased region" description="Basic and acidic residues" evidence="1">
    <location>
        <begin position="241"/>
        <end position="277"/>
    </location>
</feature>
<dbReference type="PANTHER" id="PTHR28272:SF1">
    <property type="entry name" value="RIBONUCLEASES P_MRP PROTEIN SUBUNIT POP3"/>
    <property type="match status" value="1"/>
</dbReference>
<dbReference type="GO" id="GO:0008033">
    <property type="term" value="P:tRNA processing"/>
    <property type="evidence" value="ECO:0007669"/>
    <property type="project" value="InterPro"/>
</dbReference>
<keyword evidence="3" id="KW-1185">Reference proteome</keyword>
<feature type="region of interest" description="Disordered" evidence="1">
    <location>
        <begin position="225"/>
        <end position="277"/>
    </location>
</feature>
<feature type="compositionally biased region" description="Basic residues" evidence="1">
    <location>
        <begin position="231"/>
        <end position="240"/>
    </location>
</feature>
<evidence type="ECO:0000313" key="2">
    <source>
        <dbReference type="EMBL" id="PSK38614.1"/>
    </source>
</evidence>
<dbReference type="GO" id="GO:0004526">
    <property type="term" value="F:ribonuclease P activity"/>
    <property type="evidence" value="ECO:0007669"/>
    <property type="project" value="TreeGrafter"/>
</dbReference>
<sequence>MSKPEVGKGSLLDIKSREVYKPILDNPYTQGPEFPAISKDTAKAVLDYLLQLLPSYGNYQSVKDKKNIEPHPLHGKITIGFNSTVQALEGQASSNRQKVFRAKKEPKPKTSIDGYMKYVFVAKTDISTPLLTSMFPLLAYSASKSLEDRVKLIELPKGSMKKLLVVLHTPNVSILGISELWNAGKELFLLIDREIVDIDVPWLQGLFDGKLEVFKEPAIRFLKTKAPVGKRPGKKERQQKKKEDREAKTELQKVEPELSKKRKAEDNGVDSKRVKQE</sequence>
<comment type="caution">
    <text evidence="2">The sequence shown here is derived from an EMBL/GenBank/DDBJ whole genome shotgun (WGS) entry which is preliminary data.</text>
</comment>
<protein>
    <submittedName>
        <fullName evidence="2">Uncharacterized protein</fullName>
    </submittedName>
</protein>